<feature type="region of interest" description="Disordered" evidence="2">
    <location>
        <begin position="168"/>
        <end position="192"/>
    </location>
</feature>
<dbReference type="InterPro" id="IPR027381">
    <property type="entry name" value="LytR/CpsA/Psr_C"/>
</dbReference>
<feature type="domain" description="Cell envelope-related transcriptional attenuator" evidence="4">
    <location>
        <begin position="128"/>
        <end position="296"/>
    </location>
</feature>
<reference evidence="6 7" key="1">
    <citation type="submission" date="2022-11" db="EMBL/GenBank/DDBJ databases">
        <title>Draft genome sequence of Saccharopolyspora sp. WRP15-2 isolated from rhizosphere soils of wild rice in Thailand.</title>
        <authorList>
            <person name="Duangmal K."/>
            <person name="Kammanee S."/>
            <person name="Muangham S."/>
        </authorList>
    </citation>
    <scope>NUCLEOTIDE SEQUENCE [LARGE SCALE GENOMIC DNA]</scope>
    <source>
        <strain evidence="6 7">WRP15-2</strain>
    </source>
</reference>
<comment type="similarity">
    <text evidence="1">Belongs to the LytR/CpsA/Psr (LCP) family.</text>
</comment>
<dbReference type="RefSeq" id="WP_270953786.1">
    <property type="nucleotide sequence ID" value="NZ_JAQGLA010000107.1"/>
</dbReference>
<evidence type="ECO:0000313" key="7">
    <source>
        <dbReference type="Proteomes" id="UP001210380"/>
    </source>
</evidence>
<keyword evidence="7" id="KW-1185">Reference proteome</keyword>
<evidence type="ECO:0000256" key="3">
    <source>
        <dbReference type="SAM" id="Phobius"/>
    </source>
</evidence>
<comment type="caution">
    <text evidence="6">The sequence shown here is derived from an EMBL/GenBank/DDBJ whole genome shotgun (WGS) entry which is preliminary data.</text>
</comment>
<sequence length="520" mass="54566">MSEILERVFYARTTWTHSAGGTLPPQTRTTNRPAPPRRPNRPRPNTGGRVAVTLLSVLVLVVTGYGWSNYRNLLNGMATSDVTDGAGADGATDILLVGMDSRTDAHGNPLPDDVLRELHAGANDGALTDTIILLHIPNDGSSASAFSFPRDSYVQIPGQGRHKINSAYSRGKESAIASETRRGVTDRSQLERDGDDAGRKLLVRTVEQLTGVSVDHYAEVNLLGFSRITQAVGGVPVCLLAPTQDSYSGADFKAGPQTISGPDALAFVRQRHGLPRGDLDRVVRQQAFLSGLAQSALSGGVLANPARLQGLIGSVQDSVVLDRDWDVLAFAERLRGLAGGAIRFTTIPIENADYETPEDGQAILVDPRAVRQAVTQTIDQSAAPPPASSDEESGAATVDVLNATKTAGLAQKVRSVLSNRGIQVGTVGNTAARSSSIVQYAPDASDTAGQVASQLGGLPTEESSSVPSGHVQVLIGSDYRGPSAPRFAPPRAVSLDGPARQQSTAPDPETITADGIPCVN</sequence>
<evidence type="ECO:0000256" key="2">
    <source>
        <dbReference type="SAM" id="MobiDB-lite"/>
    </source>
</evidence>
<dbReference type="Proteomes" id="UP001210380">
    <property type="component" value="Unassembled WGS sequence"/>
</dbReference>
<dbReference type="Gene3D" id="3.30.70.2390">
    <property type="match status" value="1"/>
</dbReference>
<feature type="transmembrane region" description="Helical" evidence="3">
    <location>
        <begin position="47"/>
        <end position="67"/>
    </location>
</feature>
<dbReference type="Pfam" id="PF03816">
    <property type="entry name" value="LytR_cpsA_psr"/>
    <property type="match status" value="1"/>
</dbReference>
<evidence type="ECO:0000259" key="4">
    <source>
        <dbReference type="Pfam" id="PF03816"/>
    </source>
</evidence>
<protein>
    <submittedName>
        <fullName evidence="6">LCP family protein</fullName>
    </submittedName>
</protein>
<dbReference type="PANTHER" id="PTHR33392">
    <property type="entry name" value="POLYISOPRENYL-TEICHOIC ACID--PEPTIDOGLYCAN TEICHOIC ACID TRANSFERASE TAGU"/>
    <property type="match status" value="1"/>
</dbReference>
<evidence type="ECO:0000256" key="1">
    <source>
        <dbReference type="ARBA" id="ARBA00006068"/>
    </source>
</evidence>
<dbReference type="NCBIfam" id="TIGR00350">
    <property type="entry name" value="lytR_cpsA_psr"/>
    <property type="match status" value="1"/>
</dbReference>
<dbReference type="InterPro" id="IPR050922">
    <property type="entry name" value="LytR/CpsA/Psr_CW_biosynth"/>
</dbReference>
<feature type="compositionally biased region" description="Basic and acidic residues" evidence="2">
    <location>
        <begin position="179"/>
        <end position="192"/>
    </location>
</feature>
<feature type="domain" description="LytR/CpsA/Psr regulator C-terminal" evidence="5">
    <location>
        <begin position="396"/>
        <end position="479"/>
    </location>
</feature>
<accession>A0ABT4VB99</accession>
<dbReference type="PANTHER" id="PTHR33392:SF6">
    <property type="entry name" value="POLYISOPRENYL-TEICHOIC ACID--PEPTIDOGLYCAN TEICHOIC ACID TRANSFERASE TAGU"/>
    <property type="match status" value="1"/>
</dbReference>
<dbReference type="InterPro" id="IPR004474">
    <property type="entry name" value="LytR_CpsA_psr"/>
</dbReference>
<evidence type="ECO:0000313" key="6">
    <source>
        <dbReference type="EMBL" id="MDA3630572.1"/>
    </source>
</evidence>
<dbReference type="Pfam" id="PF13399">
    <property type="entry name" value="LytR_C"/>
    <property type="match status" value="1"/>
</dbReference>
<feature type="region of interest" description="Disordered" evidence="2">
    <location>
        <begin position="16"/>
        <end position="48"/>
    </location>
</feature>
<keyword evidence="3" id="KW-1133">Transmembrane helix</keyword>
<gene>
    <name evidence="6" type="ORF">OU415_34440</name>
</gene>
<dbReference type="EMBL" id="JAQGLA010000107">
    <property type="protein sequence ID" value="MDA3630572.1"/>
    <property type="molecule type" value="Genomic_DNA"/>
</dbReference>
<keyword evidence="3" id="KW-0472">Membrane</keyword>
<name>A0ABT4VB99_9PSEU</name>
<dbReference type="Gene3D" id="3.40.630.190">
    <property type="entry name" value="LCP protein"/>
    <property type="match status" value="1"/>
</dbReference>
<keyword evidence="3" id="KW-0812">Transmembrane</keyword>
<proteinExistence type="inferred from homology"/>
<organism evidence="6 7">
    <name type="scientific">Saccharopolyspora oryzae</name>
    <dbReference type="NCBI Taxonomy" id="2997343"/>
    <lineage>
        <taxon>Bacteria</taxon>
        <taxon>Bacillati</taxon>
        <taxon>Actinomycetota</taxon>
        <taxon>Actinomycetes</taxon>
        <taxon>Pseudonocardiales</taxon>
        <taxon>Pseudonocardiaceae</taxon>
        <taxon>Saccharopolyspora</taxon>
    </lineage>
</organism>
<feature type="region of interest" description="Disordered" evidence="2">
    <location>
        <begin position="375"/>
        <end position="394"/>
    </location>
</feature>
<feature type="region of interest" description="Disordered" evidence="2">
    <location>
        <begin position="475"/>
        <end position="520"/>
    </location>
</feature>
<evidence type="ECO:0000259" key="5">
    <source>
        <dbReference type="Pfam" id="PF13399"/>
    </source>
</evidence>